<dbReference type="EMBL" id="AQGS01000079">
    <property type="protein sequence ID" value="EPS43353.1"/>
    <property type="molecule type" value="Genomic_DNA"/>
</dbReference>
<protein>
    <submittedName>
        <fullName evidence="2">Uncharacterized protein</fullName>
    </submittedName>
</protein>
<feature type="compositionally biased region" description="Polar residues" evidence="1">
    <location>
        <begin position="122"/>
        <end position="141"/>
    </location>
</feature>
<dbReference type="AlphaFoldDB" id="S8BV99"/>
<reference evidence="2 3" key="1">
    <citation type="journal article" date="2013" name="PLoS Genet.">
        <title>Genomic mechanisms accounting for the adaptation to parasitism in nematode-trapping fungi.</title>
        <authorList>
            <person name="Meerupati T."/>
            <person name="Andersson K.M."/>
            <person name="Friman E."/>
            <person name="Kumar D."/>
            <person name="Tunlid A."/>
            <person name="Ahren D."/>
        </authorList>
    </citation>
    <scope>NUCLEOTIDE SEQUENCE [LARGE SCALE GENOMIC DNA]</scope>
    <source>
        <strain evidence="2 3">CBS 200.50</strain>
    </source>
</reference>
<keyword evidence="3" id="KW-1185">Reference proteome</keyword>
<evidence type="ECO:0000313" key="2">
    <source>
        <dbReference type="EMBL" id="EPS43353.1"/>
    </source>
</evidence>
<organism evidence="2 3">
    <name type="scientific">Dactylellina haptotyla (strain CBS 200.50)</name>
    <name type="common">Nematode-trapping fungus</name>
    <name type="synonym">Monacrosporium haptotylum</name>
    <dbReference type="NCBI Taxonomy" id="1284197"/>
    <lineage>
        <taxon>Eukaryota</taxon>
        <taxon>Fungi</taxon>
        <taxon>Dikarya</taxon>
        <taxon>Ascomycota</taxon>
        <taxon>Pezizomycotina</taxon>
        <taxon>Orbiliomycetes</taxon>
        <taxon>Orbiliales</taxon>
        <taxon>Orbiliaceae</taxon>
        <taxon>Dactylellina</taxon>
    </lineage>
</organism>
<sequence>MSHGKYDGYGKNKRIDKVRRELLKLIVSKFPEAKVQAKEITNTCESRAPFKYTFKLKDGIHEEYPKVSIGSISEKHFKMVMVPLDAGHIDVFLRENQRSVDEMSDDQRSVDEMSDDRYQDALETSETLEQHGASQERPSFT</sequence>
<name>S8BV99_DACHA</name>
<comment type="caution">
    <text evidence="2">The sequence shown here is derived from an EMBL/GenBank/DDBJ whole genome shotgun (WGS) entry which is preliminary data.</text>
</comment>
<dbReference type="HOGENOM" id="CLU_1825207_0_0_1"/>
<feature type="compositionally biased region" description="Basic and acidic residues" evidence="1">
    <location>
        <begin position="98"/>
        <end position="120"/>
    </location>
</feature>
<evidence type="ECO:0000256" key="1">
    <source>
        <dbReference type="SAM" id="MobiDB-lite"/>
    </source>
</evidence>
<reference evidence="3" key="2">
    <citation type="submission" date="2013-04" db="EMBL/GenBank/DDBJ databases">
        <title>Genomic mechanisms accounting for the adaptation to parasitism in nematode-trapping fungi.</title>
        <authorList>
            <person name="Ahren D.G."/>
        </authorList>
    </citation>
    <scope>NUCLEOTIDE SEQUENCE [LARGE SCALE GENOMIC DNA]</scope>
    <source>
        <strain evidence="3">CBS 200.50</strain>
    </source>
</reference>
<gene>
    <name evidence="2" type="ORF">H072_2641</name>
</gene>
<feature type="region of interest" description="Disordered" evidence="1">
    <location>
        <begin position="98"/>
        <end position="141"/>
    </location>
</feature>
<evidence type="ECO:0000313" key="3">
    <source>
        <dbReference type="Proteomes" id="UP000015100"/>
    </source>
</evidence>
<accession>S8BV99</accession>
<proteinExistence type="predicted"/>
<dbReference type="Proteomes" id="UP000015100">
    <property type="component" value="Unassembled WGS sequence"/>
</dbReference>